<gene>
    <name evidence="1" type="ORF">TSPGSL018_20906</name>
</gene>
<protein>
    <submittedName>
        <fullName evidence="1">Uncharacterized protein</fullName>
    </submittedName>
</protein>
<sequence>LPSLPSPFLFPPLSSLSQPSPRRLLIGLAHALAWTAPGEHLSPPSLHPSLSLPPSFSFSSLPPAVKESTIGAAFLTKTI</sequence>
<reference evidence="1" key="1">
    <citation type="submission" date="2014-05" db="EMBL/GenBank/DDBJ databases">
        <title>The transcriptome of the halophilic microalga Tetraselmis sp. GSL018 isolated from the Great Salt Lake, Utah.</title>
        <authorList>
            <person name="Jinkerson R.E."/>
            <person name="D'Adamo S."/>
            <person name="Posewitz M.C."/>
        </authorList>
    </citation>
    <scope>NUCLEOTIDE SEQUENCE</scope>
    <source>
        <strain evidence="1">GSL018</strain>
    </source>
</reference>
<dbReference type="AlphaFoldDB" id="A0A061RW66"/>
<evidence type="ECO:0000313" key="1">
    <source>
        <dbReference type="EMBL" id="JAC76183.1"/>
    </source>
</evidence>
<feature type="non-terminal residue" evidence="1">
    <location>
        <position position="1"/>
    </location>
</feature>
<accession>A0A061RW66</accession>
<dbReference type="EMBL" id="GBEZ01009402">
    <property type="protein sequence ID" value="JAC76183.1"/>
    <property type="molecule type" value="Transcribed_RNA"/>
</dbReference>
<feature type="non-terminal residue" evidence="1">
    <location>
        <position position="79"/>
    </location>
</feature>
<organism evidence="1">
    <name type="scientific">Tetraselmis sp. GSL018</name>
    <dbReference type="NCBI Taxonomy" id="582737"/>
    <lineage>
        <taxon>Eukaryota</taxon>
        <taxon>Viridiplantae</taxon>
        <taxon>Chlorophyta</taxon>
        <taxon>core chlorophytes</taxon>
        <taxon>Chlorodendrophyceae</taxon>
        <taxon>Chlorodendrales</taxon>
        <taxon>Chlorodendraceae</taxon>
        <taxon>Tetraselmis</taxon>
    </lineage>
</organism>
<proteinExistence type="predicted"/>
<name>A0A061RW66_9CHLO</name>